<protein>
    <recommendedName>
        <fullName evidence="2">HTH merR-type domain-containing protein</fullName>
    </recommendedName>
</protein>
<accession>A0A0F9HJT1</accession>
<sequence length="68" mass="7484">SRRSCSEVMGITQQKIDEVSGKIKSLEGIKSVLEKLKGQCKARELTSPCPILESLEFDSMRSGGRKAK</sequence>
<name>A0A0F9HJT1_9ZZZZ</name>
<organism evidence="1">
    <name type="scientific">marine sediment metagenome</name>
    <dbReference type="NCBI Taxonomy" id="412755"/>
    <lineage>
        <taxon>unclassified sequences</taxon>
        <taxon>metagenomes</taxon>
        <taxon>ecological metagenomes</taxon>
    </lineage>
</organism>
<dbReference type="EMBL" id="LAZR01014912">
    <property type="protein sequence ID" value="KKM15422.1"/>
    <property type="molecule type" value="Genomic_DNA"/>
</dbReference>
<dbReference type="AlphaFoldDB" id="A0A0F9HJT1"/>
<proteinExistence type="predicted"/>
<dbReference type="Gene3D" id="1.10.1660.10">
    <property type="match status" value="1"/>
</dbReference>
<reference evidence="1" key="1">
    <citation type="journal article" date="2015" name="Nature">
        <title>Complex archaea that bridge the gap between prokaryotes and eukaryotes.</title>
        <authorList>
            <person name="Spang A."/>
            <person name="Saw J.H."/>
            <person name="Jorgensen S.L."/>
            <person name="Zaremba-Niedzwiedzka K."/>
            <person name="Martijn J."/>
            <person name="Lind A.E."/>
            <person name="van Eijk R."/>
            <person name="Schleper C."/>
            <person name="Guy L."/>
            <person name="Ettema T.J."/>
        </authorList>
    </citation>
    <scope>NUCLEOTIDE SEQUENCE</scope>
</reference>
<evidence type="ECO:0000313" key="1">
    <source>
        <dbReference type="EMBL" id="KKM15422.1"/>
    </source>
</evidence>
<comment type="caution">
    <text evidence="1">The sequence shown here is derived from an EMBL/GenBank/DDBJ whole genome shotgun (WGS) entry which is preliminary data.</text>
</comment>
<gene>
    <name evidence="1" type="ORF">LCGC14_1696290</name>
</gene>
<evidence type="ECO:0008006" key="2">
    <source>
        <dbReference type="Google" id="ProtNLM"/>
    </source>
</evidence>
<feature type="non-terminal residue" evidence="1">
    <location>
        <position position="1"/>
    </location>
</feature>